<organism evidence="6 7">
    <name type="scientific">Ichthyophthirius multifiliis</name>
    <name type="common">White spot disease agent</name>
    <name type="synonym">Ich</name>
    <dbReference type="NCBI Taxonomy" id="5932"/>
    <lineage>
        <taxon>Eukaryota</taxon>
        <taxon>Sar</taxon>
        <taxon>Alveolata</taxon>
        <taxon>Ciliophora</taxon>
        <taxon>Intramacronucleata</taxon>
        <taxon>Oligohymenophorea</taxon>
        <taxon>Hymenostomatida</taxon>
        <taxon>Ophryoglenina</taxon>
        <taxon>Ichthyophthirius</taxon>
    </lineage>
</organism>
<accession>G0QS81</accession>
<dbReference type="PROSITE" id="PS50082">
    <property type="entry name" value="WD_REPEATS_2"/>
    <property type="match status" value="1"/>
</dbReference>
<evidence type="ECO:0000313" key="6">
    <source>
        <dbReference type="EMBL" id="EGR31946.1"/>
    </source>
</evidence>
<keyword evidence="2" id="KW-0963">Cytoplasm</keyword>
<dbReference type="GO" id="GO:0061733">
    <property type="term" value="F:protein-lysine-acetyltransferase activity"/>
    <property type="evidence" value="ECO:0007669"/>
    <property type="project" value="UniProtKB-EC"/>
</dbReference>
<dbReference type="GO" id="GO:0042073">
    <property type="term" value="P:intraciliary transport"/>
    <property type="evidence" value="ECO:0007669"/>
    <property type="project" value="TreeGrafter"/>
</dbReference>
<dbReference type="STRING" id="857967.G0QS81"/>
<dbReference type="Proteomes" id="UP000008983">
    <property type="component" value="Unassembled WGS sequence"/>
</dbReference>
<dbReference type="Gene3D" id="2.130.10.10">
    <property type="entry name" value="YVTN repeat-like/Quinoprotein amine dehydrogenase"/>
    <property type="match status" value="1"/>
</dbReference>
<dbReference type="OrthoDB" id="4189at2759"/>
<dbReference type="EC" id="2.3.1.48" evidence="6"/>
<keyword evidence="3 5" id="KW-0853">WD repeat</keyword>
<keyword evidence="6" id="KW-0328">Glycosyltransferase</keyword>
<evidence type="ECO:0000256" key="2">
    <source>
        <dbReference type="ARBA" id="ARBA00022490"/>
    </source>
</evidence>
<keyword evidence="7" id="KW-1185">Reference proteome</keyword>
<dbReference type="GO" id="GO:0005868">
    <property type="term" value="C:cytoplasmic dynein complex"/>
    <property type="evidence" value="ECO:0007669"/>
    <property type="project" value="TreeGrafter"/>
</dbReference>
<dbReference type="AlphaFoldDB" id="G0QS81"/>
<dbReference type="InterPro" id="IPR015943">
    <property type="entry name" value="WD40/YVTN_repeat-like_dom_sf"/>
</dbReference>
<evidence type="ECO:0000313" key="7">
    <source>
        <dbReference type="Proteomes" id="UP000008983"/>
    </source>
</evidence>
<reference evidence="6 7" key="1">
    <citation type="submission" date="2011-07" db="EMBL/GenBank/DDBJ databases">
        <authorList>
            <person name="Coyne R."/>
            <person name="Brami D."/>
            <person name="Johnson J."/>
            <person name="Hostetler J."/>
            <person name="Hannick L."/>
            <person name="Clark T."/>
            <person name="Cassidy-Hanley D."/>
            <person name="Inman J."/>
        </authorList>
    </citation>
    <scope>NUCLEOTIDE SEQUENCE [LARGE SCALE GENOMIC DNA]</scope>
    <source>
        <strain evidence="6 7">G5</strain>
    </source>
</reference>
<dbReference type="InParanoid" id="G0QS81"/>
<evidence type="ECO:0000256" key="4">
    <source>
        <dbReference type="ARBA" id="ARBA00022737"/>
    </source>
</evidence>
<dbReference type="InterPro" id="IPR050687">
    <property type="entry name" value="Dynein_IC"/>
</dbReference>
<dbReference type="GO" id="GO:0045503">
    <property type="term" value="F:dynein light chain binding"/>
    <property type="evidence" value="ECO:0007669"/>
    <property type="project" value="TreeGrafter"/>
</dbReference>
<comment type="subcellular location">
    <subcellularLocation>
        <location evidence="1">Cytoplasm</location>
    </subcellularLocation>
</comment>
<evidence type="ECO:0000256" key="1">
    <source>
        <dbReference type="ARBA" id="ARBA00004496"/>
    </source>
</evidence>
<dbReference type="SMART" id="SM00320">
    <property type="entry name" value="WD40"/>
    <property type="match status" value="2"/>
</dbReference>
<dbReference type="EC" id="2.4.1.56" evidence="6"/>
<evidence type="ECO:0000256" key="5">
    <source>
        <dbReference type="PROSITE-ProRule" id="PRU00221"/>
    </source>
</evidence>
<dbReference type="RefSeq" id="XP_004035432.1">
    <property type="nucleotide sequence ID" value="XM_004035384.1"/>
</dbReference>
<dbReference type="InterPro" id="IPR036322">
    <property type="entry name" value="WD40_repeat_dom_sf"/>
</dbReference>
<feature type="repeat" description="WD" evidence="5">
    <location>
        <begin position="172"/>
        <end position="206"/>
    </location>
</feature>
<dbReference type="eggNOG" id="KOG1587">
    <property type="taxonomic scope" value="Eukaryota"/>
</dbReference>
<dbReference type="GeneID" id="14908088"/>
<dbReference type="PANTHER" id="PTHR12442">
    <property type="entry name" value="DYNEIN INTERMEDIATE CHAIN"/>
    <property type="match status" value="1"/>
</dbReference>
<proteinExistence type="predicted"/>
<name>G0QS81_ICHMU</name>
<evidence type="ECO:0000256" key="3">
    <source>
        <dbReference type="ARBA" id="ARBA00022574"/>
    </source>
</evidence>
<keyword evidence="6" id="KW-0012">Acyltransferase</keyword>
<dbReference type="PANTHER" id="PTHR12442:SF26">
    <property type="entry name" value="CYTOPLASMIC DYNEIN 2 INTERMEDIATE CHAIN 2"/>
    <property type="match status" value="1"/>
</dbReference>
<protein>
    <submittedName>
        <fullName evidence="6">WD repeat protein</fullName>
        <ecNumber evidence="6">2.3.1.48</ecNumber>
        <ecNumber evidence="6">2.4.1.56</ecNumber>
    </submittedName>
</protein>
<dbReference type="SUPFAM" id="SSF50978">
    <property type="entry name" value="WD40 repeat-like"/>
    <property type="match status" value="1"/>
</dbReference>
<dbReference type="GO" id="GO:0097014">
    <property type="term" value="C:ciliary plasm"/>
    <property type="evidence" value="ECO:0007669"/>
    <property type="project" value="TreeGrafter"/>
</dbReference>
<dbReference type="GO" id="GO:0016757">
    <property type="term" value="F:glycosyltransferase activity"/>
    <property type="evidence" value="ECO:0007669"/>
    <property type="project" value="UniProtKB-KW"/>
</dbReference>
<keyword evidence="4" id="KW-0677">Repeat</keyword>
<dbReference type="InterPro" id="IPR001680">
    <property type="entry name" value="WD40_rpt"/>
</dbReference>
<sequence length="323" mass="37210">MVRKQKSRFYANKLQSTFIKYRWQNFIMGQIRRKCELKSFIISNKGLFFSSKKDGAVVSVGGLCFAQSNEDKNTFVIGSEAGSVLRGVITGSTMDSKNKNILEQQQGNTKITWKQNTNNFMMNIFNKYILDIKMHVEKYCLNKGLKEVDCENIFSSKPDIRKTYINPVAFAFEPHIGPVYSIQFSPFIRNLFITASLDGAVKLFDLLYAKPLFNVDNFGNYIFKSQWSPTRASVFGTALSNGEVHFYDLLENKKAPVYIIDGKDMEQGSQAINIKFNFKQNDLVAVTYTKCKIKIYQLCDYLVQPKKDELQKFQQLIDEFKNQ</sequence>
<dbReference type="EMBL" id="GL983807">
    <property type="protein sequence ID" value="EGR31946.1"/>
    <property type="molecule type" value="Genomic_DNA"/>
</dbReference>
<keyword evidence="6" id="KW-0808">Transferase</keyword>
<dbReference type="GO" id="GO:0045504">
    <property type="term" value="F:dynein heavy chain binding"/>
    <property type="evidence" value="ECO:0007669"/>
    <property type="project" value="TreeGrafter"/>
</dbReference>
<gene>
    <name evidence="6" type="ORF">IMG5_099740</name>
</gene>